<protein>
    <submittedName>
        <fullName evidence="1">Uncharacterized protein</fullName>
    </submittedName>
</protein>
<dbReference type="AlphaFoldDB" id="A0A9D1LVF8"/>
<reference evidence="1" key="1">
    <citation type="submission" date="2020-10" db="EMBL/GenBank/DDBJ databases">
        <authorList>
            <person name="Gilroy R."/>
        </authorList>
    </citation>
    <scope>NUCLEOTIDE SEQUENCE</scope>
    <source>
        <strain evidence="1">ChiSjej4B22-9803</strain>
    </source>
</reference>
<accession>A0A9D1LVF8</accession>
<organism evidence="1 2">
    <name type="scientific">Candidatus Avimonoglobus intestinipullorum</name>
    <dbReference type="NCBI Taxonomy" id="2840699"/>
    <lineage>
        <taxon>Bacteria</taxon>
        <taxon>Bacillati</taxon>
        <taxon>Bacillota</taxon>
        <taxon>Clostridia</taxon>
        <taxon>Eubacteriales</taxon>
        <taxon>Candidatus Avimonoglobus</taxon>
    </lineage>
</organism>
<evidence type="ECO:0000313" key="1">
    <source>
        <dbReference type="EMBL" id="HIU48794.1"/>
    </source>
</evidence>
<proteinExistence type="predicted"/>
<name>A0A9D1LVF8_9FIRM</name>
<reference evidence="1" key="2">
    <citation type="journal article" date="2021" name="PeerJ">
        <title>Extensive microbial diversity within the chicken gut microbiome revealed by metagenomics and culture.</title>
        <authorList>
            <person name="Gilroy R."/>
            <person name="Ravi A."/>
            <person name="Getino M."/>
            <person name="Pursley I."/>
            <person name="Horton D.L."/>
            <person name="Alikhan N.F."/>
            <person name="Baker D."/>
            <person name="Gharbi K."/>
            <person name="Hall N."/>
            <person name="Watson M."/>
            <person name="Adriaenssens E.M."/>
            <person name="Foster-Nyarko E."/>
            <person name="Jarju S."/>
            <person name="Secka A."/>
            <person name="Antonio M."/>
            <person name="Oren A."/>
            <person name="Chaudhuri R.R."/>
            <person name="La Ragione R."/>
            <person name="Hildebrand F."/>
            <person name="Pallen M.J."/>
        </authorList>
    </citation>
    <scope>NUCLEOTIDE SEQUENCE</scope>
    <source>
        <strain evidence="1">ChiSjej4B22-9803</strain>
    </source>
</reference>
<dbReference type="EMBL" id="DVND01000143">
    <property type="protein sequence ID" value="HIU48794.1"/>
    <property type="molecule type" value="Genomic_DNA"/>
</dbReference>
<sequence>MIPLTNAQDNTRAAVHTFLGLNRMNKGADGEWADMQNMSTREYPCLAPRMMRKKIFEASAVAAEKEDEGTAPKEHRIKAIFAPMDGDASEAGFSGIIDNDIYVNGEKIGIEMDRERAGYFKGNYMPERITEPVSIEDGAQFKMLTFYDGIEERTEAVRVIQCTDAESAGGGIRENIKYKAENLRRGALYENVDIETEAVYKEYTVTGIEREDYDCHFITEPYPKKDSDNIESYACRVTTADGAQFYFRAGFFTLSERMNSSSDRNEYITAVRTDAFDALMGTYDDLIGAVFLFYSPNHSFKITNPTKESEKTEDGIGAKITVSTQGSQPQPCTLQTENEKKYDYSSNCYFEVGDVVEIDGFTVEIDSRMKKAKGLCINAVVKEVNEGKNLSSFSIKIGAYNQNSDDEWKYESIDTLPRKVLRKIPKMAACCLHQNRLWGAAANGEYIYASALGNYGEFYQQEGLEDDSLSFEITTDGKFIAIASFRDMIVAFKRNSMTVIYGNMRSNYSVEQTIDGIGCIDAQSVHIVGGLLYFLGENGFYAYNGSQPEMISQKLNCRYTKAYGFGNTERYYASAKREDDGTYELLAYDVRYGIWTKEDALEVVGAVFYKNRLYAATRDAVYEFDAHDQEEPFFWEAVSIPQDEGTFEDKGANELRIRAKIPPGAGIRVYISADGGAFTLQKELLPLPEEHGEPTCSVYRVPVRFLNAQRYQVKLEGWGDCVIYDIERALYGGGRVWKER</sequence>
<dbReference type="SUPFAM" id="SSF82171">
    <property type="entry name" value="DPP6 N-terminal domain-like"/>
    <property type="match status" value="1"/>
</dbReference>
<evidence type="ECO:0000313" key="2">
    <source>
        <dbReference type="Proteomes" id="UP000824111"/>
    </source>
</evidence>
<dbReference type="Proteomes" id="UP000824111">
    <property type="component" value="Unassembled WGS sequence"/>
</dbReference>
<gene>
    <name evidence="1" type="ORF">IAB04_05475</name>
</gene>
<comment type="caution">
    <text evidence="1">The sequence shown here is derived from an EMBL/GenBank/DDBJ whole genome shotgun (WGS) entry which is preliminary data.</text>
</comment>